<evidence type="ECO:0000256" key="7">
    <source>
        <dbReference type="ARBA" id="ARBA00022981"/>
    </source>
</evidence>
<evidence type="ECO:0000259" key="18">
    <source>
        <dbReference type="PROSITE" id="PS51670"/>
    </source>
</evidence>
<keyword evidence="6" id="KW-0735">Signal-anchor</keyword>
<evidence type="ECO:0000256" key="3">
    <source>
        <dbReference type="ARBA" id="ARBA00022676"/>
    </source>
</evidence>
<evidence type="ECO:0000256" key="16">
    <source>
        <dbReference type="SAM" id="MobiDB-lite"/>
    </source>
</evidence>
<keyword evidence="15" id="KW-0245">EGF-like domain</keyword>
<accession>A0AB34IYI7</accession>
<evidence type="ECO:0000256" key="5">
    <source>
        <dbReference type="ARBA" id="ARBA00022692"/>
    </source>
</evidence>
<evidence type="ECO:0000256" key="6">
    <source>
        <dbReference type="ARBA" id="ARBA00022968"/>
    </source>
</evidence>
<evidence type="ECO:0000256" key="15">
    <source>
        <dbReference type="PROSITE-ProRule" id="PRU00076"/>
    </source>
</evidence>
<dbReference type="Gene3D" id="3.90.1480.20">
    <property type="entry name" value="Glycosyl transferase family 29"/>
    <property type="match status" value="1"/>
</dbReference>
<dbReference type="EMBL" id="JBGBPQ010000016">
    <property type="protein sequence ID" value="KAL1508363.1"/>
    <property type="molecule type" value="Genomic_DNA"/>
</dbReference>
<dbReference type="Pfam" id="PF00777">
    <property type="entry name" value="Glyco_transf_29"/>
    <property type="match status" value="1"/>
</dbReference>
<organism evidence="19 20">
    <name type="scientific">Prymnesium parvum</name>
    <name type="common">Toxic golden alga</name>
    <dbReference type="NCBI Taxonomy" id="97485"/>
    <lineage>
        <taxon>Eukaryota</taxon>
        <taxon>Haptista</taxon>
        <taxon>Haptophyta</taxon>
        <taxon>Prymnesiophyceae</taxon>
        <taxon>Prymnesiales</taxon>
        <taxon>Prymnesiaceae</taxon>
        <taxon>Prymnesium</taxon>
    </lineage>
</organism>
<dbReference type="InterPro" id="IPR000742">
    <property type="entry name" value="EGF"/>
</dbReference>
<proteinExistence type="inferred from homology"/>
<dbReference type="GO" id="GO:0000139">
    <property type="term" value="C:Golgi membrane"/>
    <property type="evidence" value="ECO:0007669"/>
    <property type="project" value="UniProtKB-SubCell"/>
</dbReference>
<comment type="subcellular location">
    <subcellularLocation>
        <location evidence="1">Golgi apparatus membrane</location>
        <topology evidence="1">Single-pass type II membrane protein</topology>
    </subcellularLocation>
</comment>
<dbReference type="InterPro" id="IPR001675">
    <property type="entry name" value="Glyco_trans_29"/>
</dbReference>
<dbReference type="PROSITE" id="PS51670">
    <property type="entry name" value="SHKT"/>
    <property type="match status" value="1"/>
</dbReference>
<keyword evidence="8" id="KW-1133">Transmembrane helix</keyword>
<keyword evidence="9" id="KW-0333">Golgi apparatus</keyword>
<dbReference type="PROSITE" id="PS01186">
    <property type="entry name" value="EGF_2"/>
    <property type="match status" value="1"/>
</dbReference>
<comment type="caution">
    <text evidence="19">The sequence shown here is derived from an EMBL/GenBank/DDBJ whole genome shotgun (WGS) entry which is preliminary data.</text>
</comment>
<feature type="domain" description="ShKT" evidence="18">
    <location>
        <begin position="102"/>
        <end position="136"/>
    </location>
</feature>
<evidence type="ECO:0008006" key="21">
    <source>
        <dbReference type="Google" id="ProtNLM"/>
    </source>
</evidence>
<dbReference type="PROSITE" id="PS50026">
    <property type="entry name" value="EGF_3"/>
    <property type="match status" value="1"/>
</dbReference>
<dbReference type="InterPro" id="IPR038578">
    <property type="entry name" value="GT29-like_sf"/>
</dbReference>
<keyword evidence="11" id="KW-0472">Membrane</keyword>
<feature type="region of interest" description="Disordered" evidence="16">
    <location>
        <begin position="144"/>
        <end position="184"/>
    </location>
</feature>
<dbReference type="SMART" id="SM00254">
    <property type="entry name" value="ShKT"/>
    <property type="match status" value="1"/>
</dbReference>
<dbReference type="PANTHER" id="PTHR45906">
    <property type="entry name" value="ALPHA-N-ACETYL-NEURAMINYL-2,3-BETA-GALACTOSYL-1, 3-N-ACETYL-GALACTOSAMINIDE ALPHA-2,6-SIALYLTRANSFERASE-LIKE"/>
    <property type="match status" value="1"/>
</dbReference>
<evidence type="ECO:0000259" key="17">
    <source>
        <dbReference type="PROSITE" id="PS50026"/>
    </source>
</evidence>
<evidence type="ECO:0000313" key="20">
    <source>
        <dbReference type="Proteomes" id="UP001515480"/>
    </source>
</evidence>
<name>A0AB34IYI7_PRYPA</name>
<feature type="domain" description="EGF-like" evidence="17">
    <location>
        <begin position="247"/>
        <end position="278"/>
    </location>
</feature>
<comment type="similarity">
    <text evidence="2">Belongs to the glycosyltransferase 29 family.</text>
</comment>
<evidence type="ECO:0000256" key="12">
    <source>
        <dbReference type="ARBA" id="ARBA00023157"/>
    </source>
</evidence>
<evidence type="ECO:0000256" key="2">
    <source>
        <dbReference type="ARBA" id="ARBA00006003"/>
    </source>
</evidence>
<sequence length="554" mass="61112">MLRDCQAELNQWCNLNCPHYATHGSLLARYDTNAQRGPRSWRCYAESTLTSDLSRYSSGDSYCTRHPQLLELLESCRAMSDAYRSEVAYGPGGARADAPGQCADAAAECALWARYGECEQNMHWMLPSCPVACGVCAATGAAGGGERPPPAAPGRRVDAEVSAKARGHATPRAPPSPPPVVGGVSAKTPPPAVPLCESACAAAEGQSSAGCSGRGMCTRWNGYEWCSCGHTANTRYVGFRCGFALKDKGACGAACEAHGTCVNGFCECDHGWHGRDCETAGQMPPFLSKEPLRAAGLATSNAQKCYPPSYHQAFARNSTKMELLLNSITDKPHTLKCSSCALVSNAGSLLDSEYGKAIDANECVFRMNRGPTKGFERHVGRKTTFDFVNSFPHLRNPRILPRLDTVLLHGTTTEMFDPKGSGFEKYMGWVSGHVDWKRQHPELEAHVLDIEWMMRSWEAYWAYLASWKSPLNSMDRPSSGWHIARLALQSCEVVRLYGFSMASDKFHYFDSFVQETVTPTQRDIHYGITHRFAWEHEVFRNWTKQMPGRVELFQ</sequence>
<keyword evidence="7" id="KW-0730">Sialic acid</keyword>
<dbReference type="InterPro" id="IPR003582">
    <property type="entry name" value="ShKT_dom"/>
</dbReference>
<keyword evidence="5" id="KW-0812">Transmembrane</keyword>
<protein>
    <recommendedName>
        <fullName evidence="21">Protein xylosyltransferase</fullName>
    </recommendedName>
</protein>
<evidence type="ECO:0000256" key="14">
    <source>
        <dbReference type="ARBA" id="ARBA00043744"/>
    </source>
</evidence>
<dbReference type="GO" id="GO:0001665">
    <property type="term" value="F:alpha-N-acetylgalactosaminide alpha-2,6-sialyltransferase activity"/>
    <property type="evidence" value="ECO:0007669"/>
    <property type="project" value="TreeGrafter"/>
</dbReference>
<evidence type="ECO:0000256" key="11">
    <source>
        <dbReference type="ARBA" id="ARBA00023136"/>
    </source>
</evidence>
<keyword evidence="20" id="KW-1185">Reference proteome</keyword>
<evidence type="ECO:0000256" key="10">
    <source>
        <dbReference type="ARBA" id="ARBA00023098"/>
    </source>
</evidence>
<gene>
    <name evidence="19" type="ORF">AB1Y20_004473</name>
</gene>
<reference evidence="19 20" key="1">
    <citation type="journal article" date="2024" name="Science">
        <title>Giant polyketide synthase enzymes in the biosynthesis of giant marine polyether toxins.</title>
        <authorList>
            <person name="Fallon T.R."/>
            <person name="Shende V.V."/>
            <person name="Wierzbicki I.H."/>
            <person name="Pendleton A.L."/>
            <person name="Watervoot N.F."/>
            <person name="Auber R.P."/>
            <person name="Gonzalez D.J."/>
            <person name="Wisecaver J.H."/>
            <person name="Moore B.S."/>
        </authorList>
    </citation>
    <scope>NUCLEOTIDE SEQUENCE [LARGE SCALE GENOMIC DNA]</scope>
    <source>
        <strain evidence="19 20">12B1</strain>
    </source>
</reference>
<feature type="disulfide bond" evidence="15">
    <location>
        <begin position="268"/>
        <end position="277"/>
    </location>
</feature>
<keyword evidence="3" id="KW-0328">Glycosyltransferase</keyword>
<feature type="disulfide bond" evidence="15">
    <location>
        <begin position="251"/>
        <end position="261"/>
    </location>
</feature>
<keyword evidence="13" id="KW-0325">Glycoprotein</keyword>
<dbReference type="Pfam" id="PF01549">
    <property type="entry name" value="ShK"/>
    <property type="match status" value="1"/>
</dbReference>
<dbReference type="Gene3D" id="2.10.25.10">
    <property type="entry name" value="Laminin"/>
    <property type="match status" value="1"/>
</dbReference>
<dbReference type="CDD" id="cd19952">
    <property type="entry name" value="GT29"/>
    <property type="match status" value="1"/>
</dbReference>
<keyword evidence="4" id="KW-0808">Transferase</keyword>
<dbReference type="Proteomes" id="UP001515480">
    <property type="component" value="Unassembled WGS sequence"/>
</dbReference>
<dbReference type="PANTHER" id="PTHR45906:SF1">
    <property type="entry name" value="ALPHA-N-ACETYL-NEURAMINYL-2,3-BETA-GALACTOSYL-1, 3-N-ACETYL-GALACTOSAMINIDE ALPHA-2,6-SIALYLTRANSFERASE-LIKE"/>
    <property type="match status" value="1"/>
</dbReference>
<evidence type="ECO:0000256" key="1">
    <source>
        <dbReference type="ARBA" id="ARBA00004323"/>
    </source>
</evidence>
<evidence type="ECO:0000256" key="4">
    <source>
        <dbReference type="ARBA" id="ARBA00022679"/>
    </source>
</evidence>
<dbReference type="AlphaFoldDB" id="A0AB34IYI7"/>
<dbReference type="GO" id="GO:0001574">
    <property type="term" value="P:ganglioside biosynthetic process"/>
    <property type="evidence" value="ECO:0007669"/>
    <property type="project" value="TreeGrafter"/>
</dbReference>
<comment type="catalytic activity">
    <reaction evidence="14">
        <text>a ganglioside GM1b (d18:1(4E)) + CMP-N-acetyl-beta-neuraminate = a ganglioside GD1alpha (d18:1(4E)) + CMP + H(+)</text>
        <dbReference type="Rhea" id="RHEA:41968"/>
        <dbReference type="ChEBI" id="CHEBI:15378"/>
        <dbReference type="ChEBI" id="CHEBI:57812"/>
        <dbReference type="ChEBI" id="CHEBI:60377"/>
        <dbReference type="ChEBI" id="CHEBI:78568"/>
        <dbReference type="ChEBI" id="CHEBI:78569"/>
    </reaction>
    <physiologicalReaction direction="left-to-right" evidence="14">
        <dbReference type="Rhea" id="RHEA:41969"/>
    </physiologicalReaction>
</comment>
<keyword evidence="10" id="KW-0443">Lipid metabolism</keyword>
<evidence type="ECO:0000313" key="19">
    <source>
        <dbReference type="EMBL" id="KAL1508363.1"/>
    </source>
</evidence>
<keyword evidence="12 15" id="KW-1015">Disulfide bond</keyword>
<evidence type="ECO:0000256" key="9">
    <source>
        <dbReference type="ARBA" id="ARBA00023034"/>
    </source>
</evidence>
<evidence type="ECO:0000256" key="13">
    <source>
        <dbReference type="ARBA" id="ARBA00023180"/>
    </source>
</evidence>
<dbReference type="PROSITE" id="PS00022">
    <property type="entry name" value="EGF_1"/>
    <property type="match status" value="1"/>
</dbReference>
<comment type="caution">
    <text evidence="15">Lacks conserved residue(s) required for the propagation of feature annotation.</text>
</comment>
<evidence type="ECO:0000256" key="8">
    <source>
        <dbReference type="ARBA" id="ARBA00022989"/>
    </source>
</evidence>